<gene>
    <name evidence="1" type="ORF">RLT85_09815</name>
</gene>
<dbReference type="EMBL" id="JAVRBG010000009">
    <property type="protein sequence ID" value="MDT0294931.1"/>
    <property type="molecule type" value="Genomic_DNA"/>
</dbReference>
<protein>
    <submittedName>
        <fullName evidence="1">Uncharacterized protein</fullName>
    </submittedName>
</protein>
<accession>A0ABU2KJP1</accession>
<organism evidence="1 2">
    <name type="scientific">Mesonia ostreae</name>
    <dbReference type="NCBI Taxonomy" id="861110"/>
    <lineage>
        <taxon>Bacteria</taxon>
        <taxon>Pseudomonadati</taxon>
        <taxon>Bacteroidota</taxon>
        <taxon>Flavobacteriia</taxon>
        <taxon>Flavobacteriales</taxon>
        <taxon>Flavobacteriaceae</taxon>
        <taxon>Mesonia</taxon>
    </lineage>
</organism>
<dbReference type="RefSeq" id="WP_311401861.1">
    <property type="nucleotide sequence ID" value="NZ_JAVRBG010000009.1"/>
</dbReference>
<dbReference type="InterPro" id="IPR046601">
    <property type="entry name" value="DUF6660"/>
</dbReference>
<sequence>MRVIALIFSIYILGINFVPCNDVAQENLSNDLVENVANTEQHSHSHDNFLDLCSPFCQCHCCHIHVIKYQVTNFETLHNEASTQKFAHIDNSGKDITNPLLQPPRV</sequence>
<keyword evidence="2" id="KW-1185">Reference proteome</keyword>
<reference evidence="2" key="1">
    <citation type="submission" date="2023-07" db="EMBL/GenBank/DDBJ databases">
        <title>Isolating and identifying novel microbial strains from the Mariana Trench.</title>
        <authorList>
            <person name="Fu H."/>
        </authorList>
    </citation>
    <scope>NUCLEOTIDE SEQUENCE [LARGE SCALE GENOMIC DNA]</scope>
    <source>
        <strain evidence="2">T-y2</strain>
    </source>
</reference>
<proteinExistence type="predicted"/>
<evidence type="ECO:0000313" key="1">
    <source>
        <dbReference type="EMBL" id="MDT0294931.1"/>
    </source>
</evidence>
<dbReference type="Pfam" id="PF20365">
    <property type="entry name" value="DUF6660"/>
    <property type="match status" value="1"/>
</dbReference>
<name>A0ABU2KJP1_9FLAO</name>
<dbReference type="Proteomes" id="UP001182991">
    <property type="component" value="Unassembled WGS sequence"/>
</dbReference>
<comment type="caution">
    <text evidence="1">The sequence shown here is derived from an EMBL/GenBank/DDBJ whole genome shotgun (WGS) entry which is preliminary data.</text>
</comment>
<evidence type="ECO:0000313" key="2">
    <source>
        <dbReference type="Proteomes" id="UP001182991"/>
    </source>
</evidence>